<comment type="subcellular location">
    <subcellularLocation>
        <location evidence="1">Membrane</location>
        <topology evidence="1">Multi-pass membrane protein</topology>
    </subcellularLocation>
</comment>
<evidence type="ECO:0000256" key="6">
    <source>
        <dbReference type="ARBA" id="ARBA00022989"/>
    </source>
</evidence>
<dbReference type="HOGENOM" id="CLU_009579_3_0_1"/>
<keyword evidence="9 12" id="KW-0472">Membrane</keyword>
<feature type="transmembrane region" description="Helical" evidence="12">
    <location>
        <begin position="181"/>
        <end position="200"/>
    </location>
</feature>
<dbReference type="InterPro" id="IPR000276">
    <property type="entry name" value="GPCR_Rhodpsn"/>
</dbReference>
<reference evidence="14" key="1">
    <citation type="journal article" date="2008" name="Curr. Biol.">
        <title>Evolution and functional diversity of jellyfish opsins.</title>
        <authorList>
            <person name="Suga H."/>
            <person name="Schmid V."/>
            <person name="Gehring W.J."/>
        </authorList>
    </citation>
    <scope>NUCLEOTIDE SEQUENCE</scope>
</reference>
<feature type="transmembrane region" description="Helical" evidence="12">
    <location>
        <begin position="126"/>
        <end position="145"/>
    </location>
</feature>
<keyword evidence="4 12" id="KW-0812">Transmembrane</keyword>
<organism evidence="14">
    <name type="scientific">Nematostella vectensis</name>
    <name type="common">Starlet sea anemone</name>
    <dbReference type="NCBI Taxonomy" id="45351"/>
    <lineage>
        <taxon>Eukaryota</taxon>
        <taxon>Metazoa</taxon>
        <taxon>Cnidaria</taxon>
        <taxon>Anthozoa</taxon>
        <taxon>Hexacorallia</taxon>
        <taxon>Actiniaria</taxon>
        <taxon>Edwardsiidae</taxon>
        <taxon>Nematostella</taxon>
    </lineage>
</organism>
<evidence type="ECO:0000256" key="3">
    <source>
        <dbReference type="ARBA" id="ARBA00022606"/>
    </source>
</evidence>
<evidence type="ECO:0000256" key="4">
    <source>
        <dbReference type="ARBA" id="ARBA00022692"/>
    </source>
</evidence>
<dbReference type="PROSITE" id="PS50262">
    <property type="entry name" value="G_PROTEIN_RECEP_F1_2"/>
    <property type="match status" value="1"/>
</dbReference>
<dbReference type="GO" id="GO:0004930">
    <property type="term" value="F:G protein-coupled receptor activity"/>
    <property type="evidence" value="ECO:0007669"/>
    <property type="project" value="UniProtKB-KW"/>
</dbReference>
<dbReference type="GO" id="GO:0016020">
    <property type="term" value="C:membrane"/>
    <property type="evidence" value="ECO:0007669"/>
    <property type="project" value="UniProtKB-SubCell"/>
</dbReference>
<dbReference type="EMBL" id="BR000661">
    <property type="protein sequence ID" value="FAA00388.1"/>
    <property type="molecule type" value="Genomic_DNA"/>
</dbReference>
<feature type="transmembrane region" description="Helical" evidence="12">
    <location>
        <begin position="85"/>
        <end position="106"/>
    </location>
</feature>
<feature type="transmembrane region" description="Helical" evidence="12">
    <location>
        <begin position="231"/>
        <end position="253"/>
    </location>
</feature>
<evidence type="ECO:0000256" key="8">
    <source>
        <dbReference type="ARBA" id="ARBA00023040"/>
    </source>
</evidence>
<keyword evidence="8" id="KW-0297">G-protein coupled receptor</keyword>
<dbReference type="Pfam" id="PF00001">
    <property type="entry name" value="7tm_1"/>
    <property type="match status" value="1"/>
</dbReference>
<evidence type="ECO:0000256" key="2">
    <source>
        <dbReference type="ARBA" id="ARBA00022543"/>
    </source>
</evidence>
<evidence type="ECO:0000256" key="9">
    <source>
        <dbReference type="ARBA" id="ARBA00023136"/>
    </source>
</evidence>
<name>A9UMX1_NEMVE</name>
<protein>
    <submittedName>
        <fullName evidence="14">Opsin</fullName>
    </submittedName>
</protein>
<dbReference type="AlphaFoldDB" id="A9UMX1"/>
<keyword evidence="2" id="KW-0600">Photoreceptor protein</keyword>
<evidence type="ECO:0000256" key="1">
    <source>
        <dbReference type="ARBA" id="ARBA00004141"/>
    </source>
</evidence>
<feature type="domain" description="G-protein coupled receptors family 1 profile" evidence="13">
    <location>
        <begin position="27"/>
        <end position="284"/>
    </location>
</feature>
<dbReference type="CDD" id="cd14969">
    <property type="entry name" value="7tmA_Opsins_type2_animals"/>
    <property type="match status" value="1"/>
</dbReference>
<dbReference type="PRINTS" id="PR00237">
    <property type="entry name" value="GPCRRHODOPSN"/>
</dbReference>
<keyword evidence="11" id="KW-0807">Transducer</keyword>
<dbReference type="InterPro" id="IPR050125">
    <property type="entry name" value="GPCR_opsins"/>
</dbReference>
<dbReference type="GO" id="GO:0007602">
    <property type="term" value="P:phototransduction"/>
    <property type="evidence" value="ECO:0007669"/>
    <property type="project" value="UniProtKB-KW"/>
</dbReference>
<dbReference type="GO" id="GO:0009881">
    <property type="term" value="F:photoreceptor activity"/>
    <property type="evidence" value="ECO:0007669"/>
    <property type="project" value="UniProtKB-KW"/>
</dbReference>
<evidence type="ECO:0000259" key="13">
    <source>
        <dbReference type="PROSITE" id="PS50262"/>
    </source>
</evidence>
<sequence length="301" mass="33920">MADASGNTTSVVVTRVYSAYSAITLVLNTLLILVFYKKSLLRRSYRFYIFSLALVDILMAVLVDSIGAYANSSPGRALSSRGCQYYGAVASFVGFTSVHHLTAIYADRWYSIRFVMRRKPSKRVTLRVILALWISGLIWAIPPLVGWSSYAHQGSFSHCSVKWFSVDPKDYSYTVVIFTKFYFFPIAFMTFSYVHVFVITRRMAKNATQLWGEKAAATAKSIKSESKAAEIALVMVLSFLIAWTPYAVVSFYYSLRGPTGVPLMAAMLPSLFAKASSLFNPIIYFAMSREFRNSCRDFARR</sequence>
<evidence type="ECO:0000256" key="5">
    <source>
        <dbReference type="ARBA" id="ARBA00022925"/>
    </source>
</evidence>
<dbReference type="SUPFAM" id="SSF81321">
    <property type="entry name" value="Family A G protein-coupled receptor-like"/>
    <property type="match status" value="1"/>
</dbReference>
<gene>
    <name evidence="14" type="primary">Nvop289</name>
</gene>
<dbReference type="PANTHER" id="PTHR24240">
    <property type="entry name" value="OPSIN"/>
    <property type="match status" value="1"/>
</dbReference>
<evidence type="ECO:0000313" key="14">
    <source>
        <dbReference type="EMBL" id="FAA00388.1"/>
    </source>
</evidence>
<dbReference type="InterPro" id="IPR017452">
    <property type="entry name" value="GPCR_Rhodpsn_7TM"/>
</dbReference>
<dbReference type="Gene3D" id="1.20.1070.10">
    <property type="entry name" value="Rhodopsin 7-helix transmembrane proteins"/>
    <property type="match status" value="1"/>
</dbReference>
<keyword evidence="10" id="KW-0675">Receptor</keyword>
<keyword evidence="5" id="KW-0681">Retinal protein</keyword>
<evidence type="ECO:0000256" key="11">
    <source>
        <dbReference type="ARBA" id="ARBA00023224"/>
    </source>
</evidence>
<evidence type="ECO:0000256" key="10">
    <source>
        <dbReference type="ARBA" id="ARBA00023170"/>
    </source>
</evidence>
<dbReference type="PROSITE" id="PS00238">
    <property type="entry name" value="OPSIN"/>
    <property type="match status" value="1"/>
</dbReference>
<evidence type="ECO:0000256" key="12">
    <source>
        <dbReference type="SAM" id="Phobius"/>
    </source>
</evidence>
<keyword evidence="3" id="KW-0716">Sensory transduction</keyword>
<dbReference type="FunFam" id="1.20.1070.10:FF:000219">
    <property type="entry name" value="Opsin 5-like 2"/>
    <property type="match status" value="1"/>
</dbReference>
<dbReference type="InterPro" id="IPR027430">
    <property type="entry name" value="Retinal_BS"/>
</dbReference>
<proteinExistence type="predicted"/>
<feature type="transmembrane region" description="Helical" evidence="12">
    <location>
        <begin position="48"/>
        <end position="70"/>
    </location>
</feature>
<accession>A9UMX1</accession>
<keyword evidence="7" id="KW-0157">Chromophore</keyword>
<feature type="transmembrane region" description="Helical" evidence="12">
    <location>
        <begin position="17"/>
        <end position="36"/>
    </location>
</feature>
<keyword evidence="6 12" id="KW-1133">Transmembrane helix</keyword>
<evidence type="ECO:0000256" key="7">
    <source>
        <dbReference type="ARBA" id="ARBA00022991"/>
    </source>
</evidence>
<feature type="transmembrane region" description="Helical" evidence="12">
    <location>
        <begin position="265"/>
        <end position="286"/>
    </location>
</feature>